<evidence type="ECO:0000313" key="2">
    <source>
        <dbReference type="EMBL" id="EGZ05030.1"/>
    </source>
</evidence>
<name>G5AHI8_PHYSP</name>
<dbReference type="InParanoid" id="G5AHI8"/>
<sequence>MPSNARGSGQGSEAYCEGQDATKSTLDDGEGREEKREHDKEQAAIMGNSVGSDGDDDGVCV</sequence>
<keyword evidence="3" id="KW-1185">Reference proteome</keyword>
<evidence type="ECO:0000256" key="1">
    <source>
        <dbReference type="SAM" id="MobiDB-lite"/>
    </source>
</evidence>
<gene>
    <name evidence="2" type="ORF">PHYSODRAFT_342757</name>
</gene>
<accession>G5AHI8</accession>
<dbReference type="Proteomes" id="UP000002640">
    <property type="component" value="Unassembled WGS sequence"/>
</dbReference>
<dbReference type="GeneID" id="20648380"/>
<dbReference type="KEGG" id="psoj:PHYSODRAFT_342757"/>
<dbReference type="EMBL" id="JH159170">
    <property type="protein sequence ID" value="EGZ05030.1"/>
    <property type="molecule type" value="Genomic_DNA"/>
</dbReference>
<protein>
    <submittedName>
        <fullName evidence="2">Uncharacterized protein</fullName>
    </submittedName>
</protein>
<evidence type="ECO:0000313" key="3">
    <source>
        <dbReference type="Proteomes" id="UP000002640"/>
    </source>
</evidence>
<organism evidence="2 3">
    <name type="scientific">Phytophthora sojae (strain P6497)</name>
    <name type="common">Soybean stem and root rot agent</name>
    <name type="synonym">Phytophthora megasperma f. sp. glycines</name>
    <dbReference type="NCBI Taxonomy" id="1094619"/>
    <lineage>
        <taxon>Eukaryota</taxon>
        <taxon>Sar</taxon>
        <taxon>Stramenopiles</taxon>
        <taxon>Oomycota</taxon>
        <taxon>Peronosporomycetes</taxon>
        <taxon>Peronosporales</taxon>
        <taxon>Peronosporaceae</taxon>
        <taxon>Phytophthora</taxon>
    </lineage>
</organism>
<proteinExistence type="predicted"/>
<reference evidence="2 3" key="1">
    <citation type="journal article" date="2006" name="Science">
        <title>Phytophthora genome sequences uncover evolutionary origins and mechanisms of pathogenesis.</title>
        <authorList>
            <person name="Tyler B.M."/>
            <person name="Tripathy S."/>
            <person name="Zhang X."/>
            <person name="Dehal P."/>
            <person name="Jiang R.H."/>
            <person name="Aerts A."/>
            <person name="Arredondo F.D."/>
            <person name="Baxter L."/>
            <person name="Bensasson D."/>
            <person name="Beynon J.L."/>
            <person name="Chapman J."/>
            <person name="Damasceno C.M."/>
            <person name="Dorrance A.E."/>
            <person name="Dou D."/>
            <person name="Dickerman A.W."/>
            <person name="Dubchak I.L."/>
            <person name="Garbelotto M."/>
            <person name="Gijzen M."/>
            <person name="Gordon S.G."/>
            <person name="Govers F."/>
            <person name="Grunwald N.J."/>
            <person name="Huang W."/>
            <person name="Ivors K.L."/>
            <person name="Jones R.W."/>
            <person name="Kamoun S."/>
            <person name="Krampis K."/>
            <person name="Lamour K.H."/>
            <person name="Lee M.K."/>
            <person name="McDonald W.H."/>
            <person name="Medina M."/>
            <person name="Meijer H.J."/>
            <person name="Nordberg E.K."/>
            <person name="Maclean D.J."/>
            <person name="Ospina-Giraldo M.D."/>
            <person name="Morris P.F."/>
            <person name="Phuntumart V."/>
            <person name="Putnam N.H."/>
            <person name="Rash S."/>
            <person name="Rose J.K."/>
            <person name="Sakihama Y."/>
            <person name="Salamov A.A."/>
            <person name="Savidor A."/>
            <person name="Scheuring C.F."/>
            <person name="Smith B.M."/>
            <person name="Sobral B.W."/>
            <person name="Terry A."/>
            <person name="Torto-Alalibo T.A."/>
            <person name="Win J."/>
            <person name="Xu Z."/>
            <person name="Zhang H."/>
            <person name="Grigoriev I.V."/>
            <person name="Rokhsar D.S."/>
            <person name="Boore J.L."/>
        </authorList>
    </citation>
    <scope>NUCLEOTIDE SEQUENCE [LARGE SCALE GENOMIC DNA]</scope>
    <source>
        <strain evidence="2 3">P6497</strain>
    </source>
</reference>
<dbReference type="AlphaFoldDB" id="G5AHI8"/>
<feature type="compositionally biased region" description="Basic and acidic residues" evidence="1">
    <location>
        <begin position="32"/>
        <end position="42"/>
    </location>
</feature>
<feature type="region of interest" description="Disordered" evidence="1">
    <location>
        <begin position="1"/>
        <end position="61"/>
    </location>
</feature>
<dbReference type="RefSeq" id="XP_009539539.1">
    <property type="nucleotide sequence ID" value="XM_009541244.1"/>
</dbReference>